<evidence type="ECO:0000256" key="1">
    <source>
        <dbReference type="SAM" id="SignalP"/>
    </source>
</evidence>
<dbReference type="Proteomes" id="UP000198559">
    <property type="component" value="Unassembled WGS sequence"/>
</dbReference>
<name>A0A1H6KZR1_9GAMM</name>
<reference evidence="3" key="1">
    <citation type="submission" date="2016-06" db="EMBL/GenBank/DDBJ databases">
        <authorList>
            <person name="Petersen J."/>
            <person name="Sayavedra L."/>
        </authorList>
    </citation>
    <scope>NUCLEOTIDE SEQUENCE [LARGE SCALE GENOMIC DNA]</scope>
    <source>
        <strain evidence="3">BazSymB</strain>
    </source>
</reference>
<evidence type="ECO:0000313" key="2">
    <source>
        <dbReference type="EMBL" id="SEH79464.1"/>
    </source>
</evidence>
<proteinExistence type="predicted"/>
<evidence type="ECO:0008006" key="4">
    <source>
        <dbReference type="Google" id="ProtNLM"/>
    </source>
</evidence>
<dbReference type="STRING" id="235205.BAZSYMB_SCAFFOLD00088_5"/>
<sequence length="229" mass="26447">MNNIFLIILQTALFLVSISTSANAIETKTENTGIENTRTKNTSTGNTKTVYTSATKQQLAETKIQFFDITNEEYARAETYKSLALEMDKNNTLSTLEILGMYAETKAEKRKYARKFAKLFHQYTDRVLGFQKLIRQANKDLYGNQSMFDYAPVQKKQSKPKRVSRVIILKDCRQLCVEEVKKLIKYAVIFPVDFYFKNATDLEIRQWASQLEINKDVVNEGFITLNHAH</sequence>
<dbReference type="EMBL" id="CVUD02000144">
    <property type="protein sequence ID" value="SEH79464.1"/>
    <property type="molecule type" value="Genomic_DNA"/>
</dbReference>
<feature type="chain" id="PRO_5011462572" description="Secreted protein" evidence="1">
    <location>
        <begin position="25"/>
        <end position="229"/>
    </location>
</feature>
<protein>
    <recommendedName>
        <fullName evidence="4">Secreted protein</fullName>
    </recommendedName>
</protein>
<organism evidence="2 3">
    <name type="scientific">Bathymodiolus azoricus thioautotrophic gill symbiont</name>
    <dbReference type="NCBI Taxonomy" id="235205"/>
    <lineage>
        <taxon>Bacteria</taxon>
        <taxon>Pseudomonadati</taxon>
        <taxon>Pseudomonadota</taxon>
        <taxon>Gammaproteobacteria</taxon>
        <taxon>sulfur-oxidizing symbionts</taxon>
    </lineage>
</organism>
<accession>A0A1H6KZR1</accession>
<gene>
    <name evidence="2" type="ORF">BAZSYMB_SCAFFOLD00088_5</name>
</gene>
<feature type="signal peptide" evidence="1">
    <location>
        <begin position="1"/>
        <end position="24"/>
    </location>
</feature>
<keyword evidence="1" id="KW-0732">Signal</keyword>
<evidence type="ECO:0000313" key="3">
    <source>
        <dbReference type="Proteomes" id="UP000198559"/>
    </source>
</evidence>
<dbReference type="AlphaFoldDB" id="A0A1H6KZR1"/>